<dbReference type="Pfam" id="PF00034">
    <property type="entry name" value="Cytochrom_C"/>
    <property type="match status" value="1"/>
</dbReference>
<keyword evidence="4 19" id="KW-0813">Transport</keyword>
<keyword evidence="14 22" id="KW-1133">Transmembrane helix</keyword>
<dbReference type="PROSITE" id="PS51007">
    <property type="entry name" value="CYTC"/>
    <property type="match status" value="2"/>
</dbReference>
<dbReference type="EMBL" id="QPMH01000007">
    <property type="protein sequence ID" value="RDD62071.1"/>
    <property type="molecule type" value="Genomic_DNA"/>
</dbReference>
<feature type="binding site" description="covalent" evidence="21">
    <location>
        <position position="224"/>
    </location>
    <ligand>
        <name>heme c</name>
        <dbReference type="ChEBI" id="CHEBI:61717"/>
        <label>2</label>
    </ligand>
</feature>
<evidence type="ECO:0000256" key="9">
    <source>
        <dbReference type="ARBA" id="ARBA00022692"/>
    </source>
</evidence>
<dbReference type="InterPro" id="IPR032858">
    <property type="entry name" value="CcoP_N"/>
</dbReference>
<feature type="binding site" description="axial binding residue" evidence="20">
    <location>
        <position position="266"/>
    </location>
    <ligand>
        <name>heme c</name>
        <dbReference type="ChEBI" id="CHEBI:61717"/>
        <label>1</label>
    </ligand>
    <ligandPart>
        <name>Fe</name>
        <dbReference type="ChEBI" id="CHEBI:18248"/>
    </ligandPart>
</feature>
<evidence type="ECO:0000256" key="1">
    <source>
        <dbReference type="ARBA" id="ARBA00004533"/>
    </source>
</evidence>
<keyword evidence="6 19" id="KW-0997">Cell inner membrane</keyword>
<dbReference type="RefSeq" id="WP_114581969.1">
    <property type="nucleotide sequence ID" value="NZ_QPMH01000007.1"/>
</dbReference>
<dbReference type="PANTHER" id="PTHR33751:SF1">
    <property type="entry name" value="CBB3-TYPE CYTOCHROME C OXIDASE SUBUNIT FIXP"/>
    <property type="match status" value="1"/>
</dbReference>
<keyword evidence="5 19" id="KW-1003">Cell membrane</keyword>
<keyword evidence="13 19" id="KW-0249">Electron transport</keyword>
<proteinExistence type="inferred from homology"/>
<evidence type="ECO:0000259" key="23">
    <source>
        <dbReference type="PROSITE" id="PS51007"/>
    </source>
</evidence>
<dbReference type="GO" id="GO:0046872">
    <property type="term" value="F:metal ion binding"/>
    <property type="evidence" value="ECO:0007669"/>
    <property type="project" value="UniProtKB-KW"/>
</dbReference>
<keyword evidence="8 19" id="KW-0679">Respiratory chain</keyword>
<dbReference type="InterPro" id="IPR009056">
    <property type="entry name" value="Cyt_c-like_dom"/>
</dbReference>
<dbReference type="GO" id="GO:0020037">
    <property type="term" value="F:heme binding"/>
    <property type="evidence" value="ECO:0007669"/>
    <property type="project" value="InterPro"/>
</dbReference>
<feature type="binding site" description="covalent" evidence="21">
    <location>
        <position position="121"/>
    </location>
    <ligand>
        <name>heme c</name>
        <dbReference type="ChEBI" id="CHEBI:61717"/>
        <label>1</label>
    </ligand>
</feature>
<dbReference type="GO" id="GO:0005886">
    <property type="term" value="C:plasma membrane"/>
    <property type="evidence" value="ECO:0007669"/>
    <property type="project" value="UniProtKB-SubCell"/>
</dbReference>
<dbReference type="UniPathway" id="UPA00705"/>
<evidence type="ECO:0000256" key="4">
    <source>
        <dbReference type="ARBA" id="ARBA00022448"/>
    </source>
</evidence>
<feature type="binding site" description="axial binding residue" evidence="20">
    <location>
        <position position="125"/>
    </location>
    <ligand>
        <name>heme c</name>
        <dbReference type="ChEBI" id="CHEBI:61717"/>
        <label>1</label>
    </ligand>
    <ligandPart>
        <name>Fe</name>
        <dbReference type="ChEBI" id="CHEBI:18248"/>
    </ligandPart>
</feature>
<dbReference type="Proteomes" id="UP000253941">
    <property type="component" value="Unassembled WGS sequence"/>
</dbReference>
<keyword evidence="17 19" id="KW-0406">Ion transport</keyword>
<feature type="binding site" description="axial binding residue" evidence="20">
    <location>
        <position position="172"/>
    </location>
    <ligand>
        <name>heme c</name>
        <dbReference type="ChEBI" id="CHEBI:61717"/>
        <label>2</label>
    </ligand>
    <ligandPart>
        <name>Fe</name>
        <dbReference type="ChEBI" id="CHEBI:18248"/>
    </ligandPart>
</feature>
<comment type="caution">
    <text evidence="24">The sequence shown here is derived from an EMBL/GenBank/DDBJ whole genome shotgun (WGS) entry which is preliminary data.</text>
</comment>
<comment type="subunit">
    <text evidence="19">Component of the cbb3-type cytochrome c oxidase.</text>
</comment>
<evidence type="ECO:0000256" key="21">
    <source>
        <dbReference type="PIRSR" id="PIRSR000006-2"/>
    </source>
</evidence>
<evidence type="ECO:0000256" key="5">
    <source>
        <dbReference type="ARBA" id="ARBA00022475"/>
    </source>
</evidence>
<dbReference type="InterPro" id="IPR050597">
    <property type="entry name" value="Cytochrome_c_Oxidase_Subunit"/>
</dbReference>
<evidence type="ECO:0000256" key="20">
    <source>
        <dbReference type="PIRSR" id="PIRSR000006-1"/>
    </source>
</evidence>
<evidence type="ECO:0000256" key="22">
    <source>
        <dbReference type="SAM" id="Phobius"/>
    </source>
</evidence>
<protein>
    <recommendedName>
        <fullName evidence="19">Cbb3-type cytochrome c oxidase subunit</fullName>
    </recommendedName>
</protein>
<keyword evidence="15 19" id="KW-0560">Oxidoreductase</keyword>
<dbReference type="NCBIfam" id="TIGR00782">
    <property type="entry name" value="ccoP"/>
    <property type="match status" value="1"/>
</dbReference>
<keyword evidence="16 19" id="KW-0408">Iron</keyword>
<dbReference type="GO" id="GO:0009055">
    <property type="term" value="F:electron transfer activity"/>
    <property type="evidence" value="ECO:0007669"/>
    <property type="project" value="InterPro"/>
</dbReference>
<evidence type="ECO:0000256" key="6">
    <source>
        <dbReference type="ARBA" id="ARBA00022519"/>
    </source>
</evidence>
<dbReference type="Pfam" id="PF14715">
    <property type="entry name" value="FixP_N"/>
    <property type="match status" value="1"/>
</dbReference>
<feature type="binding site" description="covalent" evidence="21">
    <location>
        <position position="124"/>
    </location>
    <ligand>
        <name>heme c</name>
        <dbReference type="ChEBI" id="CHEBI:61717"/>
        <label>1</label>
    </ligand>
</feature>
<dbReference type="InterPro" id="IPR004678">
    <property type="entry name" value="Cyt_c_oxidase_cbb3_su3"/>
</dbReference>
<name>A0A369T9Q9_9PROT</name>
<feature type="domain" description="Cytochrome c" evidence="23">
    <location>
        <begin position="208"/>
        <end position="289"/>
    </location>
</feature>
<dbReference type="GO" id="GO:1902600">
    <property type="term" value="P:proton transmembrane transport"/>
    <property type="evidence" value="ECO:0007669"/>
    <property type="project" value="UniProtKB-KW"/>
</dbReference>
<evidence type="ECO:0000256" key="16">
    <source>
        <dbReference type="ARBA" id="ARBA00023004"/>
    </source>
</evidence>
<keyword evidence="12 19" id="KW-0375">Hydrogen ion transport</keyword>
<evidence type="ECO:0000313" key="24">
    <source>
        <dbReference type="EMBL" id="RDD62071.1"/>
    </source>
</evidence>
<evidence type="ECO:0000256" key="13">
    <source>
        <dbReference type="ARBA" id="ARBA00022982"/>
    </source>
</evidence>
<dbReference type="AlphaFoldDB" id="A0A369T9Q9"/>
<evidence type="ECO:0000256" key="17">
    <source>
        <dbReference type="ARBA" id="ARBA00023065"/>
    </source>
</evidence>
<comment type="pathway">
    <text evidence="2 19">Energy metabolism; oxidative phosphorylation.</text>
</comment>
<evidence type="ECO:0000313" key="25">
    <source>
        <dbReference type="Proteomes" id="UP000253941"/>
    </source>
</evidence>
<dbReference type="PANTHER" id="PTHR33751">
    <property type="entry name" value="CBB3-TYPE CYTOCHROME C OXIDASE SUBUNIT FIXP"/>
    <property type="match status" value="1"/>
</dbReference>
<comment type="subcellular location">
    <subcellularLocation>
        <location evidence="1 19">Cell inner membrane</location>
    </subcellularLocation>
</comment>
<sequence>MAVGERDPHTGHLTTGHEWNGIKELNTPVPRPVWLFLAATVVFSVIYWILMPAWPLGATYTEGLLGIDQQSRVDADLKNAARDRASWSAQIETMDAEAIQADASLMRIVREAGRPLFEDNCAVCHGSDARGGQGYPDLTDRTWLWGGEPETVMETIRVGINAAHGETRSSQMPAFGRNRMLDRKAIREVATYVRSLSGAVPDSGDEATAVAEGKEIFAANCAACHGEKGTGSTAMGAPDLTDEAWIYGGDRQTVFETVFSGRQGQMPQWEERLSAVDRKILALYLRDLGVGGE</sequence>
<dbReference type="InterPro" id="IPR036909">
    <property type="entry name" value="Cyt_c-like_dom_sf"/>
</dbReference>
<comment type="function">
    <text evidence="19">C-type cytochrome. Part of the cbb3-type cytochrome c oxidase complex.</text>
</comment>
<dbReference type="Pfam" id="PF13442">
    <property type="entry name" value="Cytochrome_CBB3"/>
    <property type="match status" value="1"/>
</dbReference>
<dbReference type="GO" id="GO:0016491">
    <property type="term" value="F:oxidoreductase activity"/>
    <property type="evidence" value="ECO:0007669"/>
    <property type="project" value="UniProtKB-KW"/>
</dbReference>
<evidence type="ECO:0000256" key="10">
    <source>
        <dbReference type="ARBA" id="ARBA00022723"/>
    </source>
</evidence>
<gene>
    <name evidence="24" type="primary">ccoP</name>
    <name evidence="24" type="ORF">DRB17_09530</name>
</gene>
<keyword evidence="11" id="KW-0677">Repeat</keyword>
<dbReference type="Gene3D" id="1.10.760.10">
    <property type="entry name" value="Cytochrome c-like domain"/>
    <property type="match status" value="2"/>
</dbReference>
<keyword evidence="25" id="KW-1185">Reference proteome</keyword>
<evidence type="ECO:0000256" key="12">
    <source>
        <dbReference type="ARBA" id="ARBA00022781"/>
    </source>
</evidence>
<keyword evidence="7 19" id="KW-0349">Heme</keyword>
<evidence type="ECO:0000256" key="8">
    <source>
        <dbReference type="ARBA" id="ARBA00022660"/>
    </source>
</evidence>
<accession>A0A369T9Q9</accession>
<comment type="similarity">
    <text evidence="3 19">Belongs to the CcoP / FixP family.</text>
</comment>
<keyword evidence="10 19" id="KW-0479">Metal-binding</keyword>
<evidence type="ECO:0000256" key="14">
    <source>
        <dbReference type="ARBA" id="ARBA00022989"/>
    </source>
</evidence>
<feature type="domain" description="Cytochrome c" evidence="23">
    <location>
        <begin position="108"/>
        <end position="197"/>
    </location>
</feature>
<evidence type="ECO:0000256" key="2">
    <source>
        <dbReference type="ARBA" id="ARBA00004673"/>
    </source>
</evidence>
<feature type="binding site" description="covalent" evidence="21">
    <location>
        <position position="221"/>
    </location>
    <ligand>
        <name>heme c</name>
        <dbReference type="ChEBI" id="CHEBI:61717"/>
        <label>2</label>
    </ligand>
</feature>
<keyword evidence="18 19" id="KW-0472">Membrane</keyword>
<dbReference type="InterPro" id="IPR038414">
    <property type="entry name" value="CcoP_N_sf"/>
</dbReference>
<evidence type="ECO:0000256" key="15">
    <source>
        <dbReference type="ARBA" id="ARBA00023002"/>
    </source>
</evidence>
<dbReference type="SUPFAM" id="SSF46626">
    <property type="entry name" value="Cytochrome c"/>
    <property type="match status" value="2"/>
</dbReference>
<evidence type="ECO:0000256" key="7">
    <source>
        <dbReference type="ARBA" id="ARBA00022617"/>
    </source>
</evidence>
<dbReference type="GO" id="GO:0006119">
    <property type="term" value="P:oxidative phosphorylation"/>
    <property type="evidence" value="ECO:0007669"/>
    <property type="project" value="UniProtKB-UniPathway"/>
</dbReference>
<comment type="cofactor">
    <cofactor evidence="19 21">
        <name>heme c</name>
        <dbReference type="ChEBI" id="CHEBI:61717"/>
    </cofactor>
    <text evidence="19 21">Binds 2 heme C groups per subunit.</text>
</comment>
<evidence type="ECO:0000256" key="19">
    <source>
        <dbReference type="PIRNR" id="PIRNR000006"/>
    </source>
</evidence>
<evidence type="ECO:0000256" key="18">
    <source>
        <dbReference type="ARBA" id="ARBA00023136"/>
    </source>
</evidence>
<evidence type="ECO:0000256" key="11">
    <source>
        <dbReference type="ARBA" id="ARBA00022737"/>
    </source>
</evidence>
<reference evidence="24 25" key="1">
    <citation type="submission" date="2018-07" db="EMBL/GenBank/DDBJ databases">
        <title>Venubactetium sediminum gen. nov., sp. nov., isolated from a marine solar saltern.</title>
        <authorList>
            <person name="Wang S."/>
        </authorList>
    </citation>
    <scope>NUCLEOTIDE SEQUENCE [LARGE SCALE GENOMIC DNA]</scope>
    <source>
        <strain evidence="24 25">WD2A32</strain>
    </source>
</reference>
<dbReference type="Gene3D" id="6.10.280.130">
    <property type="match status" value="1"/>
</dbReference>
<keyword evidence="9 22" id="KW-0812">Transmembrane</keyword>
<feature type="transmembrane region" description="Helical" evidence="22">
    <location>
        <begin position="33"/>
        <end position="50"/>
    </location>
</feature>
<organism evidence="24 25">
    <name type="scientific">Ferruginivarius sediminum</name>
    <dbReference type="NCBI Taxonomy" id="2661937"/>
    <lineage>
        <taxon>Bacteria</taxon>
        <taxon>Pseudomonadati</taxon>
        <taxon>Pseudomonadota</taxon>
        <taxon>Alphaproteobacteria</taxon>
        <taxon>Rhodospirillales</taxon>
        <taxon>Rhodospirillaceae</taxon>
        <taxon>Ferruginivarius</taxon>
    </lineage>
</organism>
<dbReference type="PIRSF" id="PIRSF000006">
    <property type="entry name" value="Cbb3-Cox_fixP"/>
    <property type="match status" value="1"/>
</dbReference>
<feature type="binding site" description="axial binding residue" evidence="20">
    <location>
        <position position="225"/>
    </location>
    <ligand>
        <name>heme c</name>
        <dbReference type="ChEBI" id="CHEBI:61717"/>
        <label>2</label>
    </ligand>
    <ligandPart>
        <name>Fe</name>
        <dbReference type="ChEBI" id="CHEBI:18248"/>
    </ligandPart>
</feature>
<evidence type="ECO:0000256" key="3">
    <source>
        <dbReference type="ARBA" id="ARBA00006113"/>
    </source>
</evidence>